<evidence type="ECO:0000256" key="1">
    <source>
        <dbReference type="PROSITE-ProRule" id="PRU00042"/>
    </source>
</evidence>
<accession>A0ABD1JJL3</accession>
<keyword evidence="1" id="KW-0479">Metal-binding</keyword>
<evidence type="ECO:0000256" key="2">
    <source>
        <dbReference type="SAM" id="MobiDB-lite"/>
    </source>
</evidence>
<evidence type="ECO:0000313" key="5">
    <source>
        <dbReference type="Proteomes" id="UP001591681"/>
    </source>
</evidence>
<evidence type="ECO:0000313" key="4">
    <source>
        <dbReference type="EMBL" id="KAL2087305.1"/>
    </source>
</evidence>
<dbReference type="PANTHER" id="PTHR17609:SF3">
    <property type="entry name" value="SAP DOMAIN-CONTAINING PROTEIN"/>
    <property type="match status" value="1"/>
</dbReference>
<gene>
    <name evidence="4" type="ORF">ACEWY4_018364</name>
</gene>
<proteinExistence type="predicted"/>
<dbReference type="PROSITE" id="PS00028">
    <property type="entry name" value="ZINC_FINGER_C2H2_1"/>
    <property type="match status" value="1"/>
</dbReference>
<dbReference type="SMART" id="SM00355">
    <property type="entry name" value="ZnF_C2H2"/>
    <property type="match status" value="2"/>
</dbReference>
<keyword evidence="5" id="KW-1185">Reference proteome</keyword>
<dbReference type="Pfam" id="PF18717">
    <property type="entry name" value="CxC4"/>
    <property type="match status" value="1"/>
</dbReference>
<name>A0ABD1JJL3_9TELE</name>
<dbReference type="PROSITE" id="PS50157">
    <property type="entry name" value="ZINC_FINGER_C2H2_2"/>
    <property type="match status" value="1"/>
</dbReference>
<keyword evidence="1" id="KW-0863">Zinc-finger</keyword>
<dbReference type="Proteomes" id="UP001591681">
    <property type="component" value="Unassembled WGS sequence"/>
</dbReference>
<dbReference type="PANTHER" id="PTHR17609">
    <property type="entry name" value="HMG DOMAIN-CONTAINING PROTEIN 3"/>
    <property type="match status" value="1"/>
</dbReference>
<comment type="caution">
    <text evidence="4">The sequence shown here is derived from an EMBL/GenBank/DDBJ whole genome shotgun (WGS) entry which is preliminary data.</text>
</comment>
<sequence length="1030" mass="115988">MKNLSRCRMPCRPSGHYHCPYCEQTIIRRVDMQKHIKGQHPGASSPPSAYDPTSAPPLASTARSLTPPPPSARSLTPPPPSARSLTPPPPSARSLTPASQDHIYARPSIPGVAEVYGKLAKCPHCNRSMLKKNLDVHMLRKHANISDITQASHLRSICVDENSGIFAVRRTSHGFSIPIHAQRKTWGNAHMVRCELKDCFEFQLLAQRSGLSHSLCAHLRSLDYCGETANQSFLREDVLTEMTSLKFFGEARRAVCLRRQKAAREANVPLCVPVDFGGSQVCFSVHEPSPHSFCHMGRVMVTYNKGKNSWHCPCAKPRMSCAHINISKWHVFQNDPELFKSTEKIKCSSPEDTMAVRRTVQYIQEQKKIPQPLPKEVVMTKVDCDQFFPIETKCQLCAGHPTLDDAVLITNKACIVGMMGLFDNISTYSRQCPLCKMLYRYQEWTDGLHNFNDHLLLSLELCLFLRENVCNHVSVSRVVDSLEGLRGEKYPSRDTILHAYCHFEALTDTDYTFSCVNCGFYPPVVIMDLHRKGVFKLAVSELKAPPEDFNGKQDIERFWESVHFEMLSRAFFQSSAKNPFAVQPNYQHWAPWIGSETRRSDYVLNTEFQKVKPSTLTAEAELSSVTEDRLIDELAKQKVGVVRKLCKACNIDVNGSRLDLITRLRDNMRSRQTYDKVFHSIWGASGGWSVILCPHGIVYSIKFNLRAESPRDFADLLLSWKHLPNVCIYDFARGLATHTNLRVPGQVPFKPYEGRLCEPTDANVSAAKDGKLHVSLPWLHEGVHSGEATAHPITGSSEHYVLYDRFHEKNASDPKDILRRIQLVPELRGWLNSQVVEQFFAKMRKNNYFLNNMSPSTHVFMMRSIVHHHNTCTNTALLERQLSSGRQLQLLSTITLSALGQAVIAQQSQPKMGHESAVEEEPVPQPKPPITACGQHCAVLTALGNLRPCRASWATGGHHPVQEQLVSYVLDESRPTNEIIVKDGPTCLTRENFLTLGLNREMDSVVGNACLCVVKEMAQLQVCTSYFLFV</sequence>
<feature type="domain" description="C2H2-type" evidence="3">
    <location>
        <begin position="17"/>
        <end position="45"/>
    </location>
</feature>
<keyword evidence="1" id="KW-0862">Zinc</keyword>
<dbReference type="AlphaFoldDB" id="A0ABD1JJL3"/>
<dbReference type="InterPro" id="IPR040648">
    <property type="entry name" value="HMGXB3_CxC4"/>
</dbReference>
<feature type="compositionally biased region" description="Pro residues" evidence="2">
    <location>
        <begin position="66"/>
        <end position="91"/>
    </location>
</feature>
<dbReference type="EMBL" id="JBHFQA010000015">
    <property type="protein sequence ID" value="KAL2087305.1"/>
    <property type="molecule type" value="Genomic_DNA"/>
</dbReference>
<feature type="region of interest" description="Disordered" evidence="2">
    <location>
        <begin position="36"/>
        <end position="97"/>
    </location>
</feature>
<evidence type="ECO:0000259" key="3">
    <source>
        <dbReference type="PROSITE" id="PS50157"/>
    </source>
</evidence>
<dbReference type="GO" id="GO:0008270">
    <property type="term" value="F:zinc ion binding"/>
    <property type="evidence" value="ECO:0007669"/>
    <property type="project" value="UniProtKB-KW"/>
</dbReference>
<dbReference type="InterPro" id="IPR013087">
    <property type="entry name" value="Znf_C2H2_type"/>
</dbReference>
<dbReference type="InterPro" id="IPR039598">
    <property type="entry name" value="HMGXB3"/>
</dbReference>
<protein>
    <recommendedName>
        <fullName evidence="3">C2H2-type domain-containing protein</fullName>
    </recommendedName>
</protein>
<organism evidence="4 5">
    <name type="scientific">Coilia grayii</name>
    <name type="common">Gray's grenadier anchovy</name>
    <dbReference type="NCBI Taxonomy" id="363190"/>
    <lineage>
        <taxon>Eukaryota</taxon>
        <taxon>Metazoa</taxon>
        <taxon>Chordata</taxon>
        <taxon>Craniata</taxon>
        <taxon>Vertebrata</taxon>
        <taxon>Euteleostomi</taxon>
        <taxon>Actinopterygii</taxon>
        <taxon>Neopterygii</taxon>
        <taxon>Teleostei</taxon>
        <taxon>Clupei</taxon>
        <taxon>Clupeiformes</taxon>
        <taxon>Clupeoidei</taxon>
        <taxon>Engraulidae</taxon>
        <taxon>Coilinae</taxon>
        <taxon>Coilia</taxon>
    </lineage>
</organism>
<reference evidence="4 5" key="1">
    <citation type="submission" date="2024-09" db="EMBL/GenBank/DDBJ databases">
        <title>A chromosome-level genome assembly of Gray's grenadier anchovy, Coilia grayii.</title>
        <authorList>
            <person name="Fu Z."/>
        </authorList>
    </citation>
    <scope>NUCLEOTIDE SEQUENCE [LARGE SCALE GENOMIC DNA]</scope>
    <source>
        <strain evidence="4">G4</strain>
        <tissue evidence="4">Muscle</tissue>
    </source>
</reference>